<keyword evidence="7" id="KW-0653">Protein transport</keyword>
<evidence type="ECO:0000256" key="1">
    <source>
        <dbReference type="ARBA" id="ARBA00004637"/>
    </source>
</evidence>
<evidence type="ECO:0000256" key="12">
    <source>
        <dbReference type="ARBA" id="ARBA00030422"/>
    </source>
</evidence>
<dbReference type="OMA" id="RMFKIND"/>
<dbReference type="RefSeq" id="XP_002489373.1">
    <property type="nucleotide sequence ID" value="XM_002489328.1"/>
</dbReference>
<keyword evidence="6" id="KW-0999">Mitochondrion inner membrane</keyword>
<evidence type="ECO:0000256" key="4">
    <source>
        <dbReference type="ARBA" id="ARBA00020721"/>
    </source>
</evidence>
<dbReference type="GeneID" id="8197350"/>
<dbReference type="OrthoDB" id="10262892at2759"/>
<protein>
    <recommendedName>
        <fullName evidence="4">Mitochondrial import inner membrane translocase subunit TIM16</fullName>
    </recommendedName>
    <alternativeName>
        <fullName evidence="3">Mitochondrial import inner membrane translocase subunit tim16</fullName>
    </alternativeName>
    <alternativeName>
        <fullName evidence="12 13">Presequence translocated-associated motor subunit PAM16</fullName>
    </alternativeName>
</protein>
<dbReference type="KEGG" id="ppa:PAS_chr1-3_0038"/>
<dbReference type="FunFam" id="1.10.287.110:FF:000006">
    <property type="entry name" value="Import inner membrane translocase subunit TIM16"/>
    <property type="match status" value="1"/>
</dbReference>
<evidence type="ECO:0000313" key="16">
    <source>
        <dbReference type="Proteomes" id="UP000000314"/>
    </source>
</evidence>
<dbReference type="EMBL" id="FN392319">
    <property type="protein sequence ID" value="CAY67089.1"/>
    <property type="molecule type" value="Genomic_DNA"/>
</dbReference>
<keyword evidence="14" id="KW-0175">Coiled coil</keyword>
<keyword evidence="8" id="KW-0811">Translocation</keyword>
<dbReference type="GO" id="GO:0019904">
    <property type="term" value="F:protein domain specific binding"/>
    <property type="evidence" value="ECO:0007669"/>
    <property type="project" value="EnsemblFungi"/>
</dbReference>
<keyword evidence="16" id="KW-1185">Reference proteome</keyword>
<evidence type="ECO:0000256" key="10">
    <source>
        <dbReference type="ARBA" id="ARBA00023136"/>
    </source>
</evidence>
<dbReference type="GO" id="GO:0030150">
    <property type="term" value="P:protein import into mitochondrial matrix"/>
    <property type="evidence" value="ECO:0007669"/>
    <property type="project" value="EnsemblFungi"/>
</dbReference>
<dbReference type="Pfam" id="PF03656">
    <property type="entry name" value="Pam16"/>
    <property type="match status" value="1"/>
</dbReference>
<evidence type="ECO:0000256" key="13">
    <source>
        <dbReference type="ARBA" id="ARBA00031407"/>
    </source>
</evidence>
<evidence type="ECO:0000256" key="14">
    <source>
        <dbReference type="SAM" id="Coils"/>
    </source>
</evidence>
<dbReference type="InterPro" id="IPR036869">
    <property type="entry name" value="J_dom_sf"/>
</dbReference>
<dbReference type="GO" id="GO:0001405">
    <property type="term" value="C:PAM complex, Tim23 associated import motor"/>
    <property type="evidence" value="ECO:0007669"/>
    <property type="project" value="EnsemblFungi"/>
</dbReference>
<comment type="subcellular location">
    <subcellularLocation>
        <location evidence="1">Mitochondrion inner membrane</location>
        <topology evidence="1">Peripheral membrane protein</topology>
    </subcellularLocation>
</comment>
<evidence type="ECO:0000256" key="8">
    <source>
        <dbReference type="ARBA" id="ARBA00023010"/>
    </source>
</evidence>
<dbReference type="SMR" id="C4QV19"/>
<dbReference type="STRING" id="644223.C4QV19"/>
<dbReference type="eggNOG" id="KOG3442">
    <property type="taxonomic scope" value="Eukaryota"/>
</dbReference>
<sequence>MAHRLVTQVIFTGAKVFGRAFTEAYRQAAAATSKQGASAAATAVRDTGISLDEACKILDVQPKGLDNTKIQEKYNYLFDINSKENGGSFYLQSKIYRAKERLEAELKAAEEELKAREGASGKDSSKPE</sequence>
<evidence type="ECO:0000256" key="9">
    <source>
        <dbReference type="ARBA" id="ARBA00023128"/>
    </source>
</evidence>
<keyword evidence="10" id="KW-0472">Membrane</keyword>
<keyword evidence="5" id="KW-0813">Transport</keyword>
<evidence type="ECO:0000256" key="2">
    <source>
        <dbReference type="ARBA" id="ARBA00008817"/>
    </source>
</evidence>
<proteinExistence type="inferred from homology"/>
<evidence type="ECO:0000256" key="5">
    <source>
        <dbReference type="ARBA" id="ARBA00022448"/>
    </source>
</evidence>
<dbReference type="PANTHER" id="PTHR12388:SF0">
    <property type="entry name" value="MITOCHONDRIAL IMPORT INNER MEMBRANE TRANSLOCASE SUBUNIT TIM16"/>
    <property type="match status" value="1"/>
</dbReference>
<evidence type="ECO:0000256" key="6">
    <source>
        <dbReference type="ARBA" id="ARBA00022792"/>
    </source>
</evidence>
<dbReference type="InterPro" id="IPR005341">
    <property type="entry name" value="Tim16"/>
</dbReference>
<name>C4QV19_KOMPG</name>
<accession>C4QV19</accession>
<gene>
    <name evidence="15" type="ordered locus">PAS_chr1-3_0038</name>
</gene>
<organism evidence="15 16">
    <name type="scientific">Komagataella phaffii (strain GS115 / ATCC 20864)</name>
    <name type="common">Yeast</name>
    <name type="synonym">Pichia pastoris</name>
    <dbReference type="NCBI Taxonomy" id="644223"/>
    <lineage>
        <taxon>Eukaryota</taxon>
        <taxon>Fungi</taxon>
        <taxon>Dikarya</taxon>
        <taxon>Ascomycota</taxon>
        <taxon>Saccharomycotina</taxon>
        <taxon>Pichiomycetes</taxon>
        <taxon>Pichiales</taxon>
        <taxon>Pichiaceae</taxon>
        <taxon>Komagataella</taxon>
    </lineage>
</organism>
<comment type="similarity">
    <text evidence="2">Belongs to the TIM16/PAM16 family.</text>
</comment>
<dbReference type="InParanoid" id="C4QV19"/>
<reference evidence="15 16" key="1">
    <citation type="journal article" date="2009" name="Nat. Biotechnol.">
        <title>Genome sequence of the recombinant protein production host Pichia pastoris.</title>
        <authorList>
            <person name="De Schutter K."/>
            <person name="Lin Y.C."/>
            <person name="Tiels P."/>
            <person name="Van Hecke A."/>
            <person name="Glinka S."/>
            <person name="Weber-Lehmann J."/>
            <person name="Rouze P."/>
            <person name="Van de Peer Y."/>
            <person name="Callewaert N."/>
        </authorList>
    </citation>
    <scope>NUCLEOTIDE SEQUENCE [LARGE SCALE GENOMIC DNA]</scope>
    <source>
        <strain evidence="16">GS115 / ATCC 20864</strain>
    </source>
</reference>
<keyword evidence="9" id="KW-0496">Mitochondrion</keyword>
<feature type="coiled-coil region" evidence="14">
    <location>
        <begin position="92"/>
        <end position="119"/>
    </location>
</feature>
<dbReference type="HOGENOM" id="CLU_101461_0_1_1"/>
<comment type="function">
    <text evidence="11">Essential component of the PAM complex, a complex required for the translocation of transit peptide-containing proteins from the inner membrane into the mitochondrial matrix in an ATP-dependent manner. In the complex, it is required to regulate activity of mtHSP70 (SSC1) via its interaction with PAM18/TIM14. May act by positioning PAM18/TIM14 in juxtaposition to mtHSP70 at the translocon to maximize ATPase stimulation.</text>
</comment>
<dbReference type="FunCoup" id="C4QV19">
    <property type="interactions" value="255"/>
</dbReference>
<dbReference type="Proteomes" id="UP000000314">
    <property type="component" value="Chromosome 1"/>
</dbReference>
<dbReference type="AlphaFoldDB" id="C4QV19"/>
<dbReference type="Gene3D" id="1.10.287.110">
    <property type="entry name" value="DnaJ domain"/>
    <property type="match status" value="1"/>
</dbReference>
<evidence type="ECO:0000313" key="15">
    <source>
        <dbReference type="EMBL" id="CAY67089.1"/>
    </source>
</evidence>
<dbReference type="PANTHER" id="PTHR12388">
    <property type="entry name" value="MITOCHONDRIA ASSOCIATED GRANULOCYTE MACROPHAGE CSF SIGNALING MOLECULE"/>
    <property type="match status" value="1"/>
</dbReference>
<evidence type="ECO:0000256" key="7">
    <source>
        <dbReference type="ARBA" id="ARBA00022927"/>
    </source>
</evidence>
<evidence type="ECO:0000256" key="3">
    <source>
        <dbReference type="ARBA" id="ARBA00013571"/>
    </source>
</evidence>
<evidence type="ECO:0000256" key="11">
    <source>
        <dbReference type="ARBA" id="ARBA00025080"/>
    </source>
</evidence>